<evidence type="ECO:0000259" key="7">
    <source>
        <dbReference type="Pfam" id="PF01095"/>
    </source>
</evidence>
<evidence type="ECO:0000256" key="4">
    <source>
        <dbReference type="PROSITE-ProRule" id="PRU10040"/>
    </source>
</evidence>
<keyword evidence="2 5" id="KW-0378">Hydrolase</keyword>
<dbReference type="Proteomes" id="UP000326979">
    <property type="component" value="Unassembled WGS sequence"/>
</dbReference>
<dbReference type="EC" id="3.1.1.11" evidence="5"/>
<dbReference type="InterPro" id="IPR011050">
    <property type="entry name" value="Pectin_lyase_fold/virulence"/>
</dbReference>
<dbReference type="AlphaFoldDB" id="A0A5N8VUH9"/>
<dbReference type="GO" id="GO:0009279">
    <property type="term" value="C:cell outer membrane"/>
    <property type="evidence" value="ECO:0007669"/>
    <property type="project" value="TreeGrafter"/>
</dbReference>
<proteinExistence type="inferred from homology"/>
<evidence type="ECO:0000256" key="1">
    <source>
        <dbReference type="ARBA" id="ARBA00008891"/>
    </source>
</evidence>
<gene>
    <name evidence="8" type="ORF">FNH04_00210</name>
</gene>
<dbReference type="GO" id="GO:0045490">
    <property type="term" value="P:pectin catabolic process"/>
    <property type="evidence" value="ECO:0007669"/>
    <property type="project" value="UniProtKB-UniRule"/>
</dbReference>
<evidence type="ECO:0000256" key="5">
    <source>
        <dbReference type="RuleBase" id="RU000589"/>
    </source>
</evidence>
<feature type="region of interest" description="Disordered" evidence="6">
    <location>
        <begin position="1"/>
        <end position="28"/>
    </location>
</feature>
<comment type="catalytic activity">
    <reaction evidence="5">
        <text>[(1-&gt;4)-alpha-D-galacturonosyl methyl ester](n) + n H2O = [(1-&gt;4)-alpha-D-galacturonosyl](n) + n methanol + n H(+)</text>
        <dbReference type="Rhea" id="RHEA:22380"/>
        <dbReference type="Rhea" id="RHEA-COMP:14570"/>
        <dbReference type="Rhea" id="RHEA-COMP:14573"/>
        <dbReference type="ChEBI" id="CHEBI:15377"/>
        <dbReference type="ChEBI" id="CHEBI:15378"/>
        <dbReference type="ChEBI" id="CHEBI:17790"/>
        <dbReference type="ChEBI" id="CHEBI:140522"/>
        <dbReference type="ChEBI" id="CHEBI:140523"/>
        <dbReference type="EC" id="3.1.1.11"/>
    </reaction>
</comment>
<dbReference type="EMBL" id="VJZE01000001">
    <property type="protein sequence ID" value="MPY38442.1"/>
    <property type="molecule type" value="Genomic_DNA"/>
</dbReference>
<comment type="caution">
    <text evidence="8">The sequence shown here is derived from an EMBL/GenBank/DDBJ whole genome shotgun (WGS) entry which is preliminary data.</text>
</comment>
<keyword evidence="3 5" id="KW-0063">Aspartyl esterase</keyword>
<evidence type="ECO:0000256" key="2">
    <source>
        <dbReference type="ARBA" id="ARBA00022801"/>
    </source>
</evidence>
<evidence type="ECO:0000256" key="6">
    <source>
        <dbReference type="SAM" id="MobiDB-lite"/>
    </source>
</evidence>
<sequence length="195" mass="21193">MPFFLGRPADLQPVPDHRPAGHRPVQGTGRDRQYRQYFVGCYVEGAIDFIFGNATAVFDGCNIAMRNWVGGTVLAPNTDKSQKYGILIASSTIYTNGVPANTMYLGRPWHNSVDASPQAVVRNSTINSGVTAAHPWTDMTTDYSWTQARFKEYKNTGAGAGTGTNAPQMSDSEAADYTADKYLAGTDGWSPVFHS</sequence>
<keyword evidence="9" id="KW-1185">Reference proteome</keyword>
<name>A0A5N8VUH9_9ACTN</name>
<organism evidence="8 9">
    <name type="scientific">Streptomyces phyllanthi</name>
    <dbReference type="NCBI Taxonomy" id="1803180"/>
    <lineage>
        <taxon>Bacteria</taxon>
        <taxon>Bacillati</taxon>
        <taxon>Actinomycetota</taxon>
        <taxon>Actinomycetes</taxon>
        <taxon>Kitasatosporales</taxon>
        <taxon>Streptomycetaceae</taxon>
        <taxon>Streptomyces</taxon>
    </lineage>
</organism>
<dbReference type="Pfam" id="PF01095">
    <property type="entry name" value="Pectinesterase"/>
    <property type="match status" value="1"/>
</dbReference>
<dbReference type="SUPFAM" id="SSF51126">
    <property type="entry name" value="Pectin lyase-like"/>
    <property type="match status" value="1"/>
</dbReference>
<dbReference type="InterPro" id="IPR012334">
    <property type="entry name" value="Pectin_lyas_fold"/>
</dbReference>
<dbReference type="PROSITE" id="PS00503">
    <property type="entry name" value="PECTINESTERASE_2"/>
    <property type="match status" value="1"/>
</dbReference>
<protein>
    <recommendedName>
        <fullName evidence="5">Pectinesterase</fullName>
        <ecNumber evidence="5">3.1.1.11</ecNumber>
    </recommendedName>
</protein>
<feature type="active site" evidence="4">
    <location>
        <position position="48"/>
    </location>
</feature>
<evidence type="ECO:0000256" key="3">
    <source>
        <dbReference type="ARBA" id="ARBA00023085"/>
    </source>
</evidence>
<comment type="similarity">
    <text evidence="1">Belongs to the pectinesterase family.</text>
</comment>
<dbReference type="GO" id="GO:0042545">
    <property type="term" value="P:cell wall modification"/>
    <property type="evidence" value="ECO:0007669"/>
    <property type="project" value="UniProtKB-UniRule"/>
</dbReference>
<feature type="domain" description="Pectinesterase catalytic" evidence="7">
    <location>
        <begin position="33"/>
        <end position="185"/>
    </location>
</feature>
<dbReference type="Gene3D" id="2.160.20.10">
    <property type="entry name" value="Single-stranded right-handed beta-helix, Pectin lyase-like"/>
    <property type="match status" value="1"/>
</dbReference>
<dbReference type="PANTHER" id="PTHR31321">
    <property type="entry name" value="ACYL-COA THIOESTER HYDROLASE YBHC-RELATED"/>
    <property type="match status" value="1"/>
</dbReference>
<dbReference type="InterPro" id="IPR033131">
    <property type="entry name" value="Pectinesterase_Asp_AS"/>
</dbReference>
<comment type="pathway">
    <text evidence="5">Glycan metabolism; pectin degradation; 2-dehydro-3-deoxy-D-gluconate from pectin: step 1/5.</text>
</comment>
<reference evidence="8 9" key="1">
    <citation type="submission" date="2019-07" db="EMBL/GenBank/DDBJ databases">
        <title>New species of Amycolatopsis and Streptomyces.</title>
        <authorList>
            <person name="Duangmal K."/>
            <person name="Teo W.F.A."/>
            <person name="Lipun K."/>
        </authorList>
    </citation>
    <scope>NUCLEOTIDE SEQUENCE [LARGE SCALE GENOMIC DNA]</scope>
    <source>
        <strain evidence="8 9">TISTR 2346</strain>
    </source>
</reference>
<dbReference type="InterPro" id="IPR000070">
    <property type="entry name" value="Pectinesterase_cat"/>
</dbReference>
<evidence type="ECO:0000313" key="8">
    <source>
        <dbReference type="EMBL" id="MPY38442.1"/>
    </source>
</evidence>
<evidence type="ECO:0000313" key="9">
    <source>
        <dbReference type="Proteomes" id="UP000326979"/>
    </source>
</evidence>
<accession>A0A5N8VUH9</accession>
<dbReference type="UniPathway" id="UPA00545">
    <property type="reaction ID" value="UER00823"/>
</dbReference>
<dbReference type="GO" id="GO:0030599">
    <property type="term" value="F:pectinesterase activity"/>
    <property type="evidence" value="ECO:0007669"/>
    <property type="project" value="UniProtKB-UniRule"/>
</dbReference>
<dbReference type="PANTHER" id="PTHR31321:SF57">
    <property type="entry name" value="PECTINESTERASE 53-RELATED"/>
    <property type="match status" value="1"/>
</dbReference>